<evidence type="ECO:0000313" key="2">
    <source>
        <dbReference type="EMBL" id="MBI0556383.1"/>
    </source>
</evidence>
<dbReference type="eggNOG" id="ENOG5030D4X">
    <property type="taxonomic scope" value="Bacteria"/>
</dbReference>
<reference evidence="2" key="4">
    <citation type="submission" date="2024-05" db="EMBL/GenBank/DDBJ databases">
        <title>Identification of Pectobacterium versatile causing blackleg of potato from New York State with a whole genome sequencing approach.</title>
        <authorList>
            <person name="Ma X."/>
            <person name="Swingle B."/>
        </authorList>
    </citation>
    <scope>NUCLEOTIDE SEQUENCE</scope>
    <source>
        <strain evidence="2">NY1588A</strain>
    </source>
</reference>
<evidence type="ECO:0000313" key="3">
    <source>
        <dbReference type="Proteomes" id="UP000008044"/>
    </source>
</evidence>
<dbReference type="EMBL" id="CP003415">
    <property type="protein sequence ID" value="AFI89720.1"/>
    <property type="molecule type" value="Genomic_DNA"/>
</dbReference>
<dbReference type="PATRIC" id="fig|1166016.3.peg.1644"/>
<evidence type="ECO:0000313" key="1">
    <source>
        <dbReference type="EMBL" id="AFI89720.1"/>
    </source>
</evidence>
<dbReference type="EMBL" id="WABS01000042">
    <property type="protein sequence ID" value="MBI0556383.1"/>
    <property type="molecule type" value="Genomic_DNA"/>
</dbReference>
<organism evidence="1 3">
    <name type="scientific">Pectobacterium parmentieri</name>
    <dbReference type="NCBI Taxonomy" id="1905730"/>
    <lineage>
        <taxon>Bacteria</taxon>
        <taxon>Pseudomonadati</taxon>
        <taxon>Pseudomonadota</taxon>
        <taxon>Gammaproteobacteria</taxon>
        <taxon>Enterobacterales</taxon>
        <taxon>Pectobacteriaceae</taxon>
        <taxon>Pectobacterium</taxon>
    </lineage>
</organism>
<sequence>MNRKFVTEFCLSYMNSFTTMISAQELLSNGELTPEQSEMVSRCNIYIIAARPMPYFKPETIKHENNQLSGVLAWRVDGKENQMEFNNYKWILEDDAIKIDCQYPNREIISRNEIGSEVTHVSSSFLASYFSKKLFDSCHELNDYEVLYIGQALGKQGNRTAYERLKSHSTLQKILAQVGYKYPDKEIMIYMYEFNNAQMYTSIDGRAENADNSPKNEARLIHAIKNPPSKSQKIGLIEAGLIRYFQPEYNEHFKIAFPSTKHRVLQSCRNLDVTGLAIEIDCTDMIYSLYSPTVRTNDHHLAQIDLVSESERLSFFFPTGFTNNPEVIK</sequence>
<evidence type="ECO:0000313" key="4">
    <source>
        <dbReference type="Proteomes" id="UP001194579"/>
    </source>
</evidence>
<reference evidence="1 3" key="1">
    <citation type="journal article" date="2012" name="J. Bacteriol.">
        <title>Genome sequence of Pectobacterium sp. strain SCC3193.</title>
        <authorList>
            <person name="Koskinen J.P."/>
            <person name="Laine P."/>
            <person name="Niemi O."/>
            <person name="Nykyri J."/>
            <person name="Harjunpaa H."/>
            <person name="Auvinen P."/>
            <person name="Paulin L."/>
            <person name="Pirhonen M."/>
            <person name="Palva T."/>
            <person name="Holm L."/>
        </authorList>
    </citation>
    <scope>NUCLEOTIDE SEQUENCE [LARGE SCALE GENOMIC DNA]</scope>
    <source>
        <strain evidence="1 3">SCC3193</strain>
    </source>
</reference>
<reference evidence="4" key="3">
    <citation type="submission" date="2023-07" db="EMBL/GenBank/DDBJ databases">
        <title>Identification of Pectobacterium versatile causing blackleg of potato from New York State with a whole genome sequencing approach.</title>
        <authorList>
            <person name="Ma X."/>
            <person name="Swingle B."/>
        </authorList>
    </citation>
    <scope>NUCLEOTIDE SEQUENCE [LARGE SCALE GENOMIC DNA]</scope>
    <source>
        <strain evidence="4">NY1588A</strain>
    </source>
</reference>
<gene>
    <name evidence="1" type="ordered locus">W5S_1628</name>
    <name evidence="2" type="ORF">F6Q06_18105</name>
</gene>
<name>A0A0H3I1Z5_PECPM</name>
<reference evidence="1" key="2">
    <citation type="submission" date="2012-03" db="EMBL/GenBank/DDBJ databases">
        <authorList>
            <person name="Koskinen P."/>
            <person name="Laine P."/>
            <person name="Niemi O."/>
            <person name="Nykyri J."/>
            <person name="Harjunpaa H."/>
            <person name="Auvinen P."/>
            <person name="Paulin L."/>
            <person name="Pirhonen M."/>
            <person name="Palva T."/>
            <person name="Holm L."/>
        </authorList>
    </citation>
    <scope>NUCLEOTIDE SEQUENCE</scope>
    <source>
        <strain evidence="1">SCC3193</strain>
    </source>
</reference>
<dbReference type="Proteomes" id="UP001194579">
    <property type="component" value="Unassembled WGS sequence"/>
</dbReference>
<keyword evidence="4" id="KW-1185">Reference proteome</keyword>
<dbReference type="Proteomes" id="UP000008044">
    <property type="component" value="Chromosome"/>
</dbReference>
<protein>
    <submittedName>
        <fullName evidence="1">Uncharacterized protein</fullName>
    </submittedName>
</protein>
<dbReference type="KEGG" id="pec:W5S_1628"/>
<dbReference type="RefSeq" id="WP_014699378.1">
    <property type="nucleotide sequence ID" value="NC_017845.1"/>
</dbReference>
<accession>A0A0H3I1Z5</accession>
<dbReference type="HOGENOM" id="CLU_076074_0_0_6"/>
<proteinExistence type="predicted"/>
<dbReference type="AlphaFoldDB" id="A0A0H3I1Z5"/>